<evidence type="ECO:0000313" key="11">
    <source>
        <dbReference type="EMBL" id="GGX12687.1"/>
    </source>
</evidence>
<keyword evidence="8" id="KW-0902">Two-component regulatory system</keyword>
<dbReference type="GO" id="GO:0000155">
    <property type="term" value="F:phosphorelay sensor kinase activity"/>
    <property type="evidence" value="ECO:0007669"/>
    <property type="project" value="InterPro"/>
</dbReference>
<dbReference type="Proteomes" id="UP000601108">
    <property type="component" value="Unassembled WGS sequence"/>
</dbReference>
<dbReference type="GO" id="GO:0005524">
    <property type="term" value="F:ATP binding"/>
    <property type="evidence" value="ECO:0007669"/>
    <property type="project" value="UniProtKB-KW"/>
</dbReference>
<evidence type="ECO:0000313" key="12">
    <source>
        <dbReference type="Proteomes" id="UP000601108"/>
    </source>
</evidence>
<dbReference type="Gene3D" id="1.25.40.10">
    <property type="entry name" value="Tetratricopeptide repeat domain"/>
    <property type="match status" value="1"/>
</dbReference>
<comment type="caution">
    <text evidence="11">The sequence shown here is derived from an EMBL/GenBank/DDBJ whole genome shotgun (WGS) entry which is preliminary data.</text>
</comment>
<dbReference type="Pfam" id="PF13181">
    <property type="entry name" value="TPR_8"/>
    <property type="match status" value="2"/>
</dbReference>
<dbReference type="AlphaFoldDB" id="A0A918JTR7"/>
<evidence type="ECO:0000256" key="5">
    <source>
        <dbReference type="ARBA" id="ARBA00022741"/>
    </source>
</evidence>
<dbReference type="PROSITE" id="PS50109">
    <property type="entry name" value="HIS_KIN"/>
    <property type="match status" value="1"/>
</dbReference>
<dbReference type="PANTHER" id="PTHR24421">
    <property type="entry name" value="NITRATE/NITRITE SENSOR PROTEIN NARX-RELATED"/>
    <property type="match status" value="1"/>
</dbReference>
<evidence type="ECO:0000256" key="9">
    <source>
        <dbReference type="SAM" id="Phobius"/>
    </source>
</evidence>
<dbReference type="InterPro" id="IPR011712">
    <property type="entry name" value="Sig_transdc_His_kin_sub3_dim/P"/>
</dbReference>
<evidence type="ECO:0000259" key="10">
    <source>
        <dbReference type="PROSITE" id="PS50109"/>
    </source>
</evidence>
<evidence type="ECO:0000256" key="2">
    <source>
        <dbReference type="ARBA" id="ARBA00012438"/>
    </source>
</evidence>
<keyword evidence="7" id="KW-0067">ATP-binding</keyword>
<keyword evidence="3" id="KW-0597">Phosphoprotein</keyword>
<keyword evidence="9" id="KW-0472">Membrane</keyword>
<dbReference type="Pfam" id="PF02518">
    <property type="entry name" value="HATPase_c"/>
    <property type="match status" value="1"/>
</dbReference>
<gene>
    <name evidence="11" type="ORF">GCM10007384_13110</name>
</gene>
<evidence type="ECO:0000256" key="1">
    <source>
        <dbReference type="ARBA" id="ARBA00000085"/>
    </source>
</evidence>
<sequence length="633" mass="73369">MYRHLIKIIYSVIIVLSISAYSQNKKEITIFSSFGTIPNTVDPKLYLELKKSSNTLTTLQLVEKIGRIHLLAGNTDSIIYYGNLLKTTTLKEKISDKQAYLSKANYIIGSGKLKNGLYDEAMKYFIEGISNSPISKMQIMHYKHQLGLGIVYLKQKQYDLVFPILKSCIKESKDEETIILAKKTLGDTYFEQQNDNEAKFYYLDALNNIPKNTFNKTRIEIQLNLGRIEAFHDRNIEAINYLIPIMKEAKDNQFYDLYIEIVYHVGRTYHKLGEYESAEIILNTAYVNAVQWNRLESQKKVIQMLKNLYVERKNYKNAYSLMTQYIDVSNQIIRKQNQKITKEIEVKYQTLQKEKEILSLKEEQLLKESEIKKEQTIKKAFLIGFLIILIPIIGLLFVYFQKLKTQIALNKSQEEVNTQKVYGLMKDQELNLIKATMEGQDNERQRLAQELHDSVGGNLASIKLQLSNTEKINDQQINIIKQIDETYNQVRDFSHNLIPKKFQKNSISTLVKEYIHNVKNGSDQNISFHPHPEDLIDQINPSFTEELFKIIQELLTNCLKHAKAKNVDIYLNHHKDSIQLLFEDDGVGFEIHKTVEGIGFKNIKNRLNHLSGNIHIDSAVTRGTVISIEIPLK</sequence>
<feature type="domain" description="Histidine kinase" evidence="10">
    <location>
        <begin position="446"/>
        <end position="633"/>
    </location>
</feature>
<proteinExistence type="predicted"/>
<dbReference type="CDD" id="cd16917">
    <property type="entry name" value="HATPase_UhpB-NarQ-NarX-like"/>
    <property type="match status" value="1"/>
</dbReference>
<evidence type="ECO:0000256" key="8">
    <source>
        <dbReference type="ARBA" id="ARBA00023012"/>
    </source>
</evidence>
<accession>A0A918JTR7</accession>
<dbReference type="SUPFAM" id="SSF48452">
    <property type="entry name" value="TPR-like"/>
    <property type="match status" value="1"/>
</dbReference>
<evidence type="ECO:0000256" key="7">
    <source>
        <dbReference type="ARBA" id="ARBA00022840"/>
    </source>
</evidence>
<evidence type="ECO:0000256" key="6">
    <source>
        <dbReference type="ARBA" id="ARBA00022777"/>
    </source>
</evidence>
<dbReference type="EMBL" id="BMWS01000006">
    <property type="protein sequence ID" value="GGX12687.1"/>
    <property type="molecule type" value="Genomic_DNA"/>
</dbReference>
<keyword evidence="9" id="KW-1133">Transmembrane helix</keyword>
<dbReference type="EC" id="2.7.13.3" evidence="2"/>
<feature type="transmembrane region" description="Helical" evidence="9">
    <location>
        <begin position="380"/>
        <end position="400"/>
    </location>
</feature>
<keyword evidence="9" id="KW-0812">Transmembrane</keyword>
<dbReference type="Pfam" id="PF07730">
    <property type="entry name" value="HisKA_3"/>
    <property type="match status" value="1"/>
</dbReference>
<dbReference type="InterPro" id="IPR011990">
    <property type="entry name" value="TPR-like_helical_dom_sf"/>
</dbReference>
<dbReference type="RefSeq" id="WP_051316627.1">
    <property type="nucleotide sequence ID" value="NZ_BMWS01000006.1"/>
</dbReference>
<reference evidence="11 12" key="1">
    <citation type="journal article" date="2014" name="Int. J. Syst. Evol. Microbiol.">
        <title>Complete genome sequence of Corynebacterium casei LMG S-19264T (=DSM 44701T), isolated from a smear-ripened cheese.</title>
        <authorList>
            <consortium name="US DOE Joint Genome Institute (JGI-PGF)"/>
            <person name="Walter F."/>
            <person name="Albersmeier A."/>
            <person name="Kalinowski J."/>
            <person name="Ruckert C."/>
        </authorList>
    </citation>
    <scope>NUCLEOTIDE SEQUENCE [LARGE SCALE GENOMIC DNA]</scope>
    <source>
        <strain evidence="11 12">KCTC 12285</strain>
    </source>
</reference>
<keyword evidence="5" id="KW-0547">Nucleotide-binding</keyword>
<evidence type="ECO:0000256" key="4">
    <source>
        <dbReference type="ARBA" id="ARBA00022679"/>
    </source>
</evidence>
<keyword evidence="12" id="KW-1185">Reference proteome</keyword>
<dbReference type="Gene3D" id="1.20.5.1930">
    <property type="match status" value="1"/>
</dbReference>
<evidence type="ECO:0000256" key="3">
    <source>
        <dbReference type="ARBA" id="ARBA00022553"/>
    </source>
</evidence>
<dbReference type="InterPro" id="IPR003594">
    <property type="entry name" value="HATPase_dom"/>
</dbReference>
<keyword evidence="6" id="KW-0418">Kinase</keyword>
<dbReference type="InterPro" id="IPR005467">
    <property type="entry name" value="His_kinase_dom"/>
</dbReference>
<name>A0A918JTR7_9FLAO</name>
<dbReference type="GO" id="GO:0016020">
    <property type="term" value="C:membrane"/>
    <property type="evidence" value="ECO:0007669"/>
    <property type="project" value="InterPro"/>
</dbReference>
<protein>
    <recommendedName>
        <fullName evidence="2">histidine kinase</fullName>
        <ecNumber evidence="2">2.7.13.3</ecNumber>
    </recommendedName>
</protein>
<dbReference type="SMART" id="SM00028">
    <property type="entry name" value="TPR"/>
    <property type="match status" value="4"/>
</dbReference>
<keyword evidence="4" id="KW-0808">Transferase</keyword>
<dbReference type="InterPro" id="IPR019734">
    <property type="entry name" value="TPR_rpt"/>
</dbReference>
<comment type="catalytic activity">
    <reaction evidence="1">
        <text>ATP + protein L-histidine = ADP + protein N-phospho-L-histidine.</text>
        <dbReference type="EC" id="2.7.13.3"/>
    </reaction>
</comment>
<dbReference type="PANTHER" id="PTHR24421:SF10">
    <property type="entry name" value="NITRATE_NITRITE SENSOR PROTEIN NARQ"/>
    <property type="match status" value="1"/>
</dbReference>
<organism evidence="11 12">
    <name type="scientific">Aquimarina muelleri</name>
    <dbReference type="NCBI Taxonomy" id="279356"/>
    <lineage>
        <taxon>Bacteria</taxon>
        <taxon>Pseudomonadati</taxon>
        <taxon>Bacteroidota</taxon>
        <taxon>Flavobacteriia</taxon>
        <taxon>Flavobacteriales</taxon>
        <taxon>Flavobacteriaceae</taxon>
        <taxon>Aquimarina</taxon>
    </lineage>
</organism>
<dbReference type="InterPro" id="IPR050482">
    <property type="entry name" value="Sensor_HK_TwoCompSys"/>
</dbReference>
<dbReference type="InterPro" id="IPR036890">
    <property type="entry name" value="HATPase_C_sf"/>
</dbReference>
<dbReference type="GO" id="GO:0046983">
    <property type="term" value="F:protein dimerization activity"/>
    <property type="evidence" value="ECO:0007669"/>
    <property type="project" value="InterPro"/>
</dbReference>
<dbReference type="Gene3D" id="3.30.565.10">
    <property type="entry name" value="Histidine kinase-like ATPase, C-terminal domain"/>
    <property type="match status" value="1"/>
</dbReference>
<dbReference type="SUPFAM" id="SSF55874">
    <property type="entry name" value="ATPase domain of HSP90 chaperone/DNA topoisomerase II/histidine kinase"/>
    <property type="match status" value="1"/>
</dbReference>